<accession>A0A0K9PRS1</accession>
<keyword evidence="3 7" id="KW-0812">Transmembrane</keyword>
<keyword evidence="5 7" id="KW-0472">Membrane</keyword>
<evidence type="ECO:0000256" key="4">
    <source>
        <dbReference type="ARBA" id="ARBA00022989"/>
    </source>
</evidence>
<keyword evidence="4 7" id="KW-1133">Transmembrane helix</keyword>
<proteinExistence type="inferred from homology"/>
<evidence type="ECO:0000256" key="6">
    <source>
        <dbReference type="SAM" id="Coils"/>
    </source>
</evidence>
<comment type="caution">
    <text evidence="8">The sequence shown here is derived from an EMBL/GenBank/DDBJ whole genome shotgun (WGS) entry which is preliminary data.</text>
</comment>
<dbReference type="STRING" id="29655.A0A0K9PRS1"/>
<dbReference type="Pfam" id="PF05055">
    <property type="entry name" value="DUF677"/>
    <property type="match status" value="1"/>
</dbReference>
<evidence type="ECO:0000256" key="1">
    <source>
        <dbReference type="ARBA" id="ARBA00004370"/>
    </source>
</evidence>
<evidence type="ECO:0000256" key="5">
    <source>
        <dbReference type="ARBA" id="ARBA00023136"/>
    </source>
</evidence>
<feature type="transmembrane region" description="Helical" evidence="7">
    <location>
        <begin position="244"/>
        <end position="265"/>
    </location>
</feature>
<feature type="coiled-coil region" evidence="6">
    <location>
        <begin position="358"/>
        <end position="392"/>
    </location>
</feature>
<reference evidence="9" key="1">
    <citation type="journal article" date="2016" name="Nature">
        <title>The genome of the seagrass Zostera marina reveals angiosperm adaptation to the sea.</title>
        <authorList>
            <person name="Olsen J.L."/>
            <person name="Rouze P."/>
            <person name="Verhelst B."/>
            <person name="Lin Y.-C."/>
            <person name="Bayer T."/>
            <person name="Collen J."/>
            <person name="Dattolo E."/>
            <person name="De Paoli E."/>
            <person name="Dittami S."/>
            <person name="Maumus F."/>
            <person name="Michel G."/>
            <person name="Kersting A."/>
            <person name="Lauritano C."/>
            <person name="Lohaus R."/>
            <person name="Toepel M."/>
            <person name="Tonon T."/>
            <person name="Vanneste K."/>
            <person name="Amirebrahimi M."/>
            <person name="Brakel J."/>
            <person name="Bostroem C."/>
            <person name="Chovatia M."/>
            <person name="Grimwood J."/>
            <person name="Jenkins J.W."/>
            <person name="Jueterbock A."/>
            <person name="Mraz A."/>
            <person name="Stam W.T."/>
            <person name="Tice H."/>
            <person name="Bornberg-Bauer E."/>
            <person name="Green P.J."/>
            <person name="Pearson G.A."/>
            <person name="Procaccini G."/>
            <person name="Duarte C.M."/>
            <person name="Schmutz J."/>
            <person name="Reusch T.B.H."/>
            <person name="Van de Peer Y."/>
        </authorList>
    </citation>
    <scope>NUCLEOTIDE SEQUENCE [LARGE SCALE GENOMIC DNA]</scope>
    <source>
        <strain evidence="9">cv. Finnish</strain>
    </source>
</reference>
<comment type="similarity">
    <text evidence="2">Belongs to the UPF0496 family.</text>
</comment>
<name>A0A0K9PRS1_ZOSMR</name>
<organism evidence="8 9">
    <name type="scientific">Zostera marina</name>
    <name type="common">Eelgrass</name>
    <dbReference type="NCBI Taxonomy" id="29655"/>
    <lineage>
        <taxon>Eukaryota</taxon>
        <taxon>Viridiplantae</taxon>
        <taxon>Streptophyta</taxon>
        <taxon>Embryophyta</taxon>
        <taxon>Tracheophyta</taxon>
        <taxon>Spermatophyta</taxon>
        <taxon>Magnoliopsida</taxon>
        <taxon>Liliopsida</taxon>
        <taxon>Zosteraceae</taxon>
        <taxon>Zostera</taxon>
    </lineage>
</organism>
<evidence type="ECO:0000256" key="2">
    <source>
        <dbReference type="ARBA" id="ARBA00009074"/>
    </source>
</evidence>
<dbReference type="Proteomes" id="UP000036987">
    <property type="component" value="Unassembled WGS sequence"/>
</dbReference>
<dbReference type="InterPro" id="IPR007749">
    <property type="entry name" value="DUF677"/>
</dbReference>
<dbReference type="PANTHER" id="PTHR31113:SF3">
    <property type="entry name" value="UPF0496 PROTEIN 1"/>
    <property type="match status" value="1"/>
</dbReference>
<keyword evidence="6" id="KW-0175">Coiled coil</keyword>
<dbReference type="EMBL" id="LFYR01000692">
    <property type="protein sequence ID" value="KMZ70927.1"/>
    <property type="molecule type" value="Genomic_DNA"/>
</dbReference>
<comment type="subcellular location">
    <subcellularLocation>
        <location evidence="1">Membrane</location>
    </subcellularLocation>
</comment>
<evidence type="ECO:0000256" key="3">
    <source>
        <dbReference type="ARBA" id="ARBA00022692"/>
    </source>
</evidence>
<dbReference type="OMA" id="KYLRTME"/>
<dbReference type="AlphaFoldDB" id="A0A0K9PRS1"/>
<gene>
    <name evidence="8" type="ORF">ZOSMA_18G00150</name>
</gene>
<dbReference type="PANTHER" id="PTHR31113">
    <property type="entry name" value="UPF0496 PROTEIN 3-RELATED"/>
    <property type="match status" value="1"/>
</dbReference>
<sequence length="402" mass="45235">MGAQSSKRSGETHPVFHEHISMPLPTIDITKNTTITSTSAGGTSRSPGAKMQFKAELSSYKTECLRDPTIQSFDTTLQRSMSRAISSLAVGVEVRSLSLDSLKEVTGCLLDMNQEVVKIILDCKKDIWKNPELFDLVEEYFDNSLQTLDFCTVLEKCLKKARDTQLIVHVALQKFSEEEKDGNKYRQTLSELNNFKAAGDPFTEDFFQQFQSVYTHQLSMLEKLRSKNTKLGKKLKSIKAWRKISSIIFISAFVAVLICSVVAAAMSAPPLVAALIAAISVPAGSMGKWVDSLWKVYSDALKAQKEIVHTMQVGSYVAIKDMDNIRILVDRLQIQIDGMIRNVDFTADREDESVRFVVDEIKKKLGLFTKNIQELEEQADRCTRDIRKARTVVLQRIIKHPS</sequence>
<evidence type="ECO:0000256" key="7">
    <source>
        <dbReference type="SAM" id="Phobius"/>
    </source>
</evidence>
<keyword evidence="9" id="KW-1185">Reference proteome</keyword>
<dbReference type="OrthoDB" id="679959at2759"/>
<protein>
    <submittedName>
        <fullName evidence="8">Uncharacterized protein</fullName>
    </submittedName>
</protein>
<evidence type="ECO:0000313" key="9">
    <source>
        <dbReference type="Proteomes" id="UP000036987"/>
    </source>
</evidence>
<evidence type="ECO:0000313" key="8">
    <source>
        <dbReference type="EMBL" id="KMZ70927.1"/>
    </source>
</evidence>
<dbReference type="GO" id="GO:0016020">
    <property type="term" value="C:membrane"/>
    <property type="evidence" value="ECO:0007669"/>
    <property type="project" value="UniProtKB-SubCell"/>
</dbReference>